<dbReference type="InterPro" id="IPR011990">
    <property type="entry name" value="TPR-like_helical_dom_sf"/>
</dbReference>
<dbReference type="SMART" id="SM00028">
    <property type="entry name" value="TPR"/>
    <property type="match status" value="2"/>
</dbReference>
<keyword evidence="1" id="KW-0677">Repeat</keyword>
<dbReference type="InterPro" id="IPR036770">
    <property type="entry name" value="Ankyrin_rpt-contain_sf"/>
</dbReference>
<organism evidence="3">
    <name type="scientific">marine sediment metagenome</name>
    <dbReference type="NCBI Taxonomy" id="412755"/>
    <lineage>
        <taxon>unclassified sequences</taxon>
        <taxon>metagenomes</taxon>
        <taxon>ecological metagenomes</taxon>
    </lineage>
</organism>
<reference evidence="3" key="1">
    <citation type="journal article" date="2014" name="Front. Microbiol.">
        <title>High frequency of phylogenetically diverse reductive dehalogenase-homologous genes in deep subseafloor sedimentary metagenomes.</title>
        <authorList>
            <person name="Kawai M."/>
            <person name="Futagami T."/>
            <person name="Toyoda A."/>
            <person name="Takaki Y."/>
            <person name="Nishi S."/>
            <person name="Hori S."/>
            <person name="Arai W."/>
            <person name="Tsubouchi T."/>
            <person name="Morono Y."/>
            <person name="Uchiyama I."/>
            <person name="Ito T."/>
            <person name="Fujiyama A."/>
            <person name="Inagaki F."/>
            <person name="Takami H."/>
        </authorList>
    </citation>
    <scope>NUCLEOTIDE SEQUENCE</scope>
    <source>
        <strain evidence="3">Expedition CK06-06</strain>
    </source>
</reference>
<dbReference type="PROSITE" id="PS50005">
    <property type="entry name" value="TPR"/>
    <property type="match status" value="2"/>
</dbReference>
<name>X0TNY4_9ZZZZ</name>
<feature type="non-terminal residue" evidence="3">
    <location>
        <position position="199"/>
    </location>
</feature>
<proteinExistence type="predicted"/>
<dbReference type="PANTHER" id="PTHR24171">
    <property type="entry name" value="ANKYRIN REPEAT DOMAIN-CONTAINING PROTEIN 39-RELATED"/>
    <property type="match status" value="1"/>
</dbReference>
<sequence length="199" mass="21720">MNNKRLISLTVCLILATVPGISSLILADIASETDTKAEQHFEKANELRKVADYDAAITEYKKVISLSPKSKIAQDAQYWIGQSHFGAGQFDAALSAFEKLLDEYPTSKIVSSTKLMIERAEKAKDANLFLKAIKKGDIERIKKLISQGADVNAKDNRGMTPLHKAAYYGRRQMAKVLIAKGANVNGTDTAGQTPLHIAA</sequence>
<dbReference type="EMBL" id="BARS01018507">
    <property type="protein sequence ID" value="GAF95273.1"/>
    <property type="molecule type" value="Genomic_DNA"/>
</dbReference>
<accession>X0TNY4</accession>
<dbReference type="Gene3D" id="1.25.40.20">
    <property type="entry name" value="Ankyrin repeat-containing domain"/>
    <property type="match status" value="1"/>
</dbReference>
<dbReference type="Gene3D" id="1.25.40.10">
    <property type="entry name" value="Tetratricopeptide repeat domain"/>
    <property type="match status" value="1"/>
</dbReference>
<dbReference type="Pfam" id="PF12796">
    <property type="entry name" value="Ank_2"/>
    <property type="match status" value="1"/>
</dbReference>
<evidence type="ECO:0000256" key="2">
    <source>
        <dbReference type="ARBA" id="ARBA00023043"/>
    </source>
</evidence>
<evidence type="ECO:0000256" key="1">
    <source>
        <dbReference type="ARBA" id="ARBA00022737"/>
    </source>
</evidence>
<dbReference type="Pfam" id="PF13432">
    <property type="entry name" value="TPR_16"/>
    <property type="match status" value="1"/>
</dbReference>
<dbReference type="AlphaFoldDB" id="X0TNY4"/>
<dbReference type="SMART" id="SM00248">
    <property type="entry name" value="ANK"/>
    <property type="match status" value="2"/>
</dbReference>
<dbReference type="PROSITE" id="PS50297">
    <property type="entry name" value="ANK_REP_REGION"/>
    <property type="match status" value="1"/>
</dbReference>
<dbReference type="InterPro" id="IPR019734">
    <property type="entry name" value="TPR_rpt"/>
</dbReference>
<keyword evidence="2" id="KW-0040">ANK repeat</keyword>
<evidence type="ECO:0008006" key="4">
    <source>
        <dbReference type="Google" id="ProtNLM"/>
    </source>
</evidence>
<comment type="caution">
    <text evidence="3">The sequence shown here is derived from an EMBL/GenBank/DDBJ whole genome shotgun (WGS) entry which is preliminary data.</text>
</comment>
<dbReference type="PROSITE" id="PS50088">
    <property type="entry name" value="ANK_REPEAT"/>
    <property type="match status" value="2"/>
</dbReference>
<gene>
    <name evidence="3" type="ORF">S01H1_30113</name>
</gene>
<dbReference type="SUPFAM" id="SSF48452">
    <property type="entry name" value="TPR-like"/>
    <property type="match status" value="1"/>
</dbReference>
<evidence type="ECO:0000313" key="3">
    <source>
        <dbReference type="EMBL" id="GAF95273.1"/>
    </source>
</evidence>
<protein>
    <recommendedName>
        <fullName evidence="4">Outer membrane lipoprotein BamD-like domain-containing protein</fullName>
    </recommendedName>
</protein>
<dbReference type="InterPro" id="IPR002110">
    <property type="entry name" value="Ankyrin_rpt"/>
</dbReference>
<dbReference type="SUPFAM" id="SSF48403">
    <property type="entry name" value="Ankyrin repeat"/>
    <property type="match status" value="1"/>
</dbReference>